<evidence type="ECO:0000313" key="2">
    <source>
        <dbReference type="EMBL" id="OIQ63492.1"/>
    </source>
</evidence>
<dbReference type="Pfam" id="PF03938">
    <property type="entry name" value="OmpH"/>
    <property type="match status" value="1"/>
</dbReference>
<accession>A0A1J5P7Q2</accession>
<sequence>MRIAPAAAGILWLLVAGTMTLAQTVPAPDAPTTPTVPAPATVPTALPSLGAPVGLPSSVLTIDQDRLFANTAYGKRLQRDYEAAAAALATENRGIEAQLSAEERALTDKRPTLAPDDFRKLADAFDTKVEGIRKAQAAKNTDLLRQRAAARQKFFEDVLPVLGGLMRETGAVAILNAPAVFLSFKGVDITDRAIARIDATLGEGTSATPAPDAPGTPAAPAPATPAAPATSAVPAAPAAPAPAVGN</sequence>
<comment type="caution">
    <text evidence="2">The sequence shown here is derived from an EMBL/GenBank/DDBJ whole genome shotgun (WGS) entry which is preliminary data.</text>
</comment>
<protein>
    <submittedName>
        <fullName evidence="2">Outer membrane protein (OmpH-like)</fullName>
    </submittedName>
</protein>
<proteinExistence type="predicted"/>
<feature type="region of interest" description="Disordered" evidence="1">
    <location>
        <begin position="203"/>
        <end position="246"/>
    </location>
</feature>
<organism evidence="2">
    <name type="scientific">mine drainage metagenome</name>
    <dbReference type="NCBI Taxonomy" id="410659"/>
    <lineage>
        <taxon>unclassified sequences</taxon>
        <taxon>metagenomes</taxon>
        <taxon>ecological metagenomes</taxon>
    </lineage>
</organism>
<dbReference type="InterPro" id="IPR005632">
    <property type="entry name" value="Chaperone_Skp"/>
</dbReference>
<feature type="compositionally biased region" description="Low complexity" evidence="1">
    <location>
        <begin position="226"/>
        <end position="246"/>
    </location>
</feature>
<dbReference type="SUPFAM" id="SSF111384">
    <property type="entry name" value="OmpH-like"/>
    <property type="match status" value="1"/>
</dbReference>
<dbReference type="AlphaFoldDB" id="A0A1J5P7Q2"/>
<dbReference type="Gene3D" id="3.30.910.20">
    <property type="entry name" value="Skp domain"/>
    <property type="match status" value="1"/>
</dbReference>
<evidence type="ECO:0000256" key="1">
    <source>
        <dbReference type="SAM" id="MobiDB-lite"/>
    </source>
</evidence>
<dbReference type="SMART" id="SM00935">
    <property type="entry name" value="OmpH"/>
    <property type="match status" value="1"/>
</dbReference>
<dbReference type="EMBL" id="MLJW01008965">
    <property type="protein sequence ID" value="OIQ63492.1"/>
    <property type="molecule type" value="Genomic_DNA"/>
</dbReference>
<dbReference type="GO" id="GO:0051082">
    <property type="term" value="F:unfolded protein binding"/>
    <property type="evidence" value="ECO:0007669"/>
    <property type="project" value="InterPro"/>
</dbReference>
<reference evidence="2" key="1">
    <citation type="submission" date="2016-10" db="EMBL/GenBank/DDBJ databases">
        <title>Sequence of Gallionella enrichment culture.</title>
        <authorList>
            <person name="Poehlein A."/>
            <person name="Muehling M."/>
            <person name="Daniel R."/>
        </authorList>
    </citation>
    <scope>NUCLEOTIDE SEQUENCE</scope>
</reference>
<feature type="compositionally biased region" description="Pro residues" evidence="1">
    <location>
        <begin position="211"/>
        <end position="225"/>
    </location>
</feature>
<name>A0A1J5P7Q2_9ZZZZ</name>
<gene>
    <name evidence="2" type="ORF">GALL_549670</name>
</gene>
<dbReference type="InterPro" id="IPR024930">
    <property type="entry name" value="Skp_dom_sf"/>
</dbReference>